<comment type="caution">
    <text evidence="1">The sequence shown here is derived from an EMBL/GenBank/DDBJ whole genome shotgun (WGS) entry which is preliminary data.</text>
</comment>
<keyword evidence="2" id="KW-1185">Reference proteome</keyword>
<evidence type="ECO:0000313" key="1">
    <source>
        <dbReference type="EMBL" id="KAH7838095.1"/>
    </source>
</evidence>
<accession>A0ACB7XC35</accession>
<protein>
    <submittedName>
        <fullName evidence="1">Uncharacterized protein</fullName>
    </submittedName>
</protein>
<gene>
    <name evidence="1" type="ORF">Vadar_022023</name>
</gene>
<dbReference type="EMBL" id="CM037156">
    <property type="protein sequence ID" value="KAH7838095.1"/>
    <property type="molecule type" value="Genomic_DNA"/>
</dbReference>
<dbReference type="Proteomes" id="UP000828048">
    <property type="component" value="Chromosome 6"/>
</dbReference>
<evidence type="ECO:0000313" key="2">
    <source>
        <dbReference type="Proteomes" id="UP000828048"/>
    </source>
</evidence>
<sequence>MVYPLDDFELILGNEFFLVAKMAVMPYLGGILIANEKQPCFVPRNVKDKRIKEGTSCWISAIQVQKGLKKGKRLTLLHWLRLSQMCKLKSRMRWLVADALSRMKVQEYVVVITRVESDFADRIRENAKTDAEYQRTSATGLSPFELAMGQQPLTPHKVARTCTGCRCPAAYRFARAKQELLEEAKDSLSKAAKRMNKYADQWRRSLEFQVGDKDLVNLGRKQAKRAPPVIQKQFDCGVERILDHKTKGQSKKNRRTSYLVKWENSPEWEA</sequence>
<name>A0ACB7XC35_9ERIC</name>
<organism evidence="1 2">
    <name type="scientific">Vaccinium darrowii</name>
    <dbReference type="NCBI Taxonomy" id="229202"/>
    <lineage>
        <taxon>Eukaryota</taxon>
        <taxon>Viridiplantae</taxon>
        <taxon>Streptophyta</taxon>
        <taxon>Embryophyta</taxon>
        <taxon>Tracheophyta</taxon>
        <taxon>Spermatophyta</taxon>
        <taxon>Magnoliopsida</taxon>
        <taxon>eudicotyledons</taxon>
        <taxon>Gunneridae</taxon>
        <taxon>Pentapetalae</taxon>
        <taxon>asterids</taxon>
        <taxon>Ericales</taxon>
        <taxon>Ericaceae</taxon>
        <taxon>Vaccinioideae</taxon>
        <taxon>Vaccinieae</taxon>
        <taxon>Vaccinium</taxon>
    </lineage>
</organism>
<proteinExistence type="predicted"/>
<reference evidence="1 2" key="1">
    <citation type="journal article" date="2021" name="Hortic Res">
        <title>High-quality reference genome and annotation aids understanding of berry development for evergreen blueberry (Vaccinium darrowii).</title>
        <authorList>
            <person name="Yu J."/>
            <person name="Hulse-Kemp A.M."/>
            <person name="Babiker E."/>
            <person name="Staton M."/>
        </authorList>
    </citation>
    <scope>NUCLEOTIDE SEQUENCE [LARGE SCALE GENOMIC DNA]</scope>
    <source>
        <strain evidence="2">cv. NJ 8807/NJ 8810</strain>
        <tissue evidence="1">Young leaf</tissue>
    </source>
</reference>